<name>A0A3B3ZNR6_9GOBI</name>
<reference evidence="3" key="1">
    <citation type="submission" date="2025-08" db="UniProtKB">
        <authorList>
            <consortium name="Ensembl"/>
        </authorList>
    </citation>
    <scope>IDENTIFICATION</scope>
</reference>
<dbReference type="InterPro" id="IPR027907">
    <property type="entry name" value="BTBD8_C"/>
</dbReference>
<dbReference type="PANTHER" id="PTHR22427:SF8">
    <property type="entry name" value="PROLINE-RICH PROTEIN 36"/>
    <property type="match status" value="1"/>
</dbReference>
<dbReference type="AlphaFoldDB" id="A0A3B3ZNR6"/>
<evidence type="ECO:0000256" key="1">
    <source>
        <dbReference type="SAM" id="MobiDB-lite"/>
    </source>
</evidence>
<feature type="domain" description="BTB/POZ" evidence="2">
    <location>
        <begin position="112"/>
        <end position="154"/>
    </location>
</feature>
<feature type="compositionally biased region" description="Acidic residues" evidence="1">
    <location>
        <begin position="73"/>
        <end position="83"/>
    </location>
</feature>
<feature type="compositionally biased region" description="Basic and acidic residues" evidence="1">
    <location>
        <begin position="33"/>
        <end position="45"/>
    </location>
</feature>
<dbReference type="Pfam" id="PF15363">
    <property type="entry name" value="BTBD8_C"/>
    <property type="match status" value="1"/>
</dbReference>
<dbReference type="STRING" id="409849.ENSPMGP00000006190"/>
<evidence type="ECO:0000259" key="2">
    <source>
        <dbReference type="Pfam" id="PF15363"/>
    </source>
</evidence>
<evidence type="ECO:0000313" key="4">
    <source>
        <dbReference type="Proteomes" id="UP000261520"/>
    </source>
</evidence>
<keyword evidence="4" id="KW-1185">Reference proteome</keyword>
<feature type="compositionally biased region" description="Acidic residues" evidence="1">
    <location>
        <begin position="21"/>
        <end position="32"/>
    </location>
</feature>
<feature type="compositionally biased region" description="Pro residues" evidence="1">
    <location>
        <begin position="92"/>
        <end position="101"/>
    </location>
</feature>
<organism evidence="3 4">
    <name type="scientific">Periophthalmus magnuspinnatus</name>
    <dbReference type="NCBI Taxonomy" id="409849"/>
    <lineage>
        <taxon>Eukaryota</taxon>
        <taxon>Metazoa</taxon>
        <taxon>Chordata</taxon>
        <taxon>Craniata</taxon>
        <taxon>Vertebrata</taxon>
        <taxon>Euteleostomi</taxon>
        <taxon>Actinopterygii</taxon>
        <taxon>Neopterygii</taxon>
        <taxon>Teleostei</taxon>
        <taxon>Neoteleostei</taxon>
        <taxon>Acanthomorphata</taxon>
        <taxon>Gobiaria</taxon>
        <taxon>Gobiiformes</taxon>
        <taxon>Gobioidei</taxon>
        <taxon>Gobiidae</taxon>
        <taxon>Oxudercinae</taxon>
        <taxon>Periophthalmus</taxon>
    </lineage>
</organism>
<accession>A0A3B3ZNR6</accession>
<dbReference type="Proteomes" id="UP000261520">
    <property type="component" value="Unplaced"/>
</dbReference>
<reference evidence="3" key="2">
    <citation type="submission" date="2025-09" db="UniProtKB">
        <authorList>
            <consortium name="Ensembl"/>
        </authorList>
    </citation>
    <scope>IDENTIFICATION</scope>
</reference>
<feature type="compositionally biased region" description="Acidic residues" evidence="1">
    <location>
        <begin position="46"/>
        <end position="57"/>
    </location>
</feature>
<feature type="region of interest" description="Disordered" evidence="1">
    <location>
        <begin position="1"/>
        <end position="154"/>
    </location>
</feature>
<protein>
    <recommendedName>
        <fullName evidence="2">BTB/POZ domain-containing protein</fullName>
    </recommendedName>
</protein>
<sequence length="154" mass="16819">MEGASAGSPDFERVPEIPVNYDEDDEDEDMDVGSERADEPQRHDNDVDDDEDEDVEMASEGVTESGLESYGNADEDDFAEDERLDNLNRVVQPPPPPPLLPSAPAAQWDHLWPSMLPPLTPPSATVTSVSSFSPETSGASSQGEWTVVELETHH</sequence>
<dbReference type="PANTHER" id="PTHR22427">
    <property type="entry name" value="GH15728P"/>
    <property type="match status" value="1"/>
</dbReference>
<feature type="compositionally biased region" description="Polar residues" evidence="1">
    <location>
        <begin position="135"/>
        <end position="144"/>
    </location>
</feature>
<proteinExistence type="predicted"/>
<evidence type="ECO:0000313" key="3">
    <source>
        <dbReference type="Ensembl" id="ENSPMGP00000006190.1"/>
    </source>
</evidence>
<dbReference type="Ensembl" id="ENSPMGT00000006579.1">
    <property type="protein sequence ID" value="ENSPMGP00000006190.1"/>
    <property type="gene ID" value="ENSPMGG00000005212.1"/>
</dbReference>
<feature type="compositionally biased region" description="Low complexity" evidence="1">
    <location>
        <begin position="122"/>
        <end position="134"/>
    </location>
</feature>